<name>A0A8J4Y0M4_CHIOP</name>
<evidence type="ECO:0000313" key="1">
    <source>
        <dbReference type="EMBL" id="KAG0717973.1"/>
    </source>
</evidence>
<evidence type="ECO:0000313" key="2">
    <source>
        <dbReference type="Proteomes" id="UP000770661"/>
    </source>
</evidence>
<organism evidence="1 2">
    <name type="scientific">Chionoecetes opilio</name>
    <name type="common">Atlantic snow crab</name>
    <name type="synonym">Cancer opilio</name>
    <dbReference type="NCBI Taxonomy" id="41210"/>
    <lineage>
        <taxon>Eukaryota</taxon>
        <taxon>Metazoa</taxon>
        <taxon>Ecdysozoa</taxon>
        <taxon>Arthropoda</taxon>
        <taxon>Crustacea</taxon>
        <taxon>Multicrustacea</taxon>
        <taxon>Malacostraca</taxon>
        <taxon>Eumalacostraca</taxon>
        <taxon>Eucarida</taxon>
        <taxon>Decapoda</taxon>
        <taxon>Pleocyemata</taxon>
        <taxon>Brachyura</taxon>
        <taxon>Eubrachyura</taxon>
        <taxon>Majoidea</taxon>
        <taxon>Majidae</taxon>
        <taxon>Chionoecetes</taxon>
    </lineage>
</organism>
<comment type="caution">
    <text evidence="1">The sequence shown here is derived from an EMBL/GenBank/DDBJ whole genome shotgun (WGS) entry which is preliminary data.</text>
</comment>
<dbReference type="EMBL" id="JACEEZ010016834">
    <property type="protein sequence ID" value="KAG0717973.1"/>
    <property type="molecule type" value="Genomic_DNA"/>
</dbReference>
<gene>
    <name evidence="1" type="ORF">GWK47_053382</name>
</gene>
<reference evidence="1" key="1">
    <citation type="submission" date="2020-07" db="EMBL/GenBank/DDBJ databases">
        <title>The High-quality genome of the commercially important snow crab, Chionoecetes opilio.</title>
        <authorList>
            <person name="Jeong J.-H."/>
            <person name="Ryu S."/>
        </authorList>
    </citation>
    <scope>NUCLEOTIDE SEQUENCE</scope>
    <source>
        <strain evidence="1">MADBK_172401_WGS</strain>
        <tissue evidence="1">Digestive gland</tissue>
    </source>
</reference>
<proteinExistence type="predicted"/>
<keyword evidence="2" id="KW-1185">Reference proteome</keyword>
<protein>
    <submittedName>
        <fullName evidence="1">Uncharacterized protein</fullName>
    </submittedName>
</protein>
<accession>A0A8J4Y0M4</accession>
<sequence length="204" mass="23290">MLLCSFPECVNRKNLSQYNITNKEGRLSGFAYTKPASDWAKTLWPPLTSARQRSPVYNEEVIAESCRQRPSQKPMWYHTARLMSTLRPIFTLCRSTSLVLGVDIIIVDVKHHIASNQIEECTSHLSDEPVQAVPFTAGGLSQLGILALSLQWHLHFEFCDQCDRKLKDLRDRPVARNQWEWRCPSALDIETCVDLPTSFSPTNN</sequence>
<dbReference type="Proteomes" id="UP000770661">
    <property type="component" value="Unassembled WGS sequence"/>
</dbReference>
<dbReference type="AlphaFoldDB" id="A0A8J4Y0M4"/>